<dbReference type="Gene3D" id="3.90.1150.10">
    <property type="entry name" value="Aspartate Aminotransferase, domain 1"/>
    <property type="match status" value="1"/>
</dbReference>
<keyword evidence="4" id="KW-1185">Reference proteome</keyword>
<evidence type="ECO:0000256" key="1">
    <source>
        <dbReference type="ARBA" id="ARBA00022898"/>
    </source>
</evidence>
<dbReference type="InterPro" id="IPR015421">
    <property type="entry name" value="PyrdxlP-dep_Trfase_major"/>
</dbReference>
<evidence type="ECO:0000313" key="3">
    <source>
        <dbReference type="EMBL" id="GFJ89046.1"/>
    </source>
</evidence>
<proteinExistence type="predicted"/>
<evidence type="ECO:0000313" key="4">
    <source>
        <dbReference type="Proteomes" id="UP000482960"/>
    </source>
</evidence>
<organism evidence="3 4">
    <name type="scientific">Phytohabitans rumicis</name>
    <dbReference type="NCBI Taxonomy" id="1076125"/>
    <lineage>
        <taxon>Bacteria</taxon>
        <taxon>Bacillati</taxon>
        <taxon>Actinomycetota</taxon>
        <taxon>Actinomycetes</taxon>
        <taxon>Micromonosporales</taxon>
        <taxon>Micromonosporaceae</taxon>
    </lineage>
</organism>
<reference evidence="3 4" key="2">
    <citation type="submission" date="2020-03" db="EMBL/GenBank/DDBJ databases">
        <authorList>
            <person name="Ichikawa N."/>
            <person name="Kimura A."/>
            <person name="Kitahashi Y."/>
            <person name="Uohara A."/>
        </authorList>
    </citation>
    <scope>NUCLEOTIDE SEQUENCE [LARGE SCALE GENOMIC DNA]</scope>
    <source>
        <strain evidence="3 4">NBRC 108638</strain>
    </source>
</reference>
<feature type="domain" description="Aminotransferase class V" evidence="2">
    <location>
        <begin position="62"/>
        <end position="301"/>
    </location>
</feature>
<dbReference type="InterPro" id="IPR015422">
    <property type="entry name" value="PyrdxlP-dep_Trfase_small"/>
</dbReference>
<keyword evidence="3" id="KW-0032">Aminotransferase</keyword>
<dbReference type="InterPro" id="IPR015424">
    <property type="entry name" value="PyrdxlP-dep_Trfase"/>
</dbReference>
<reference evidence="3 4" key="1">
    <citation type="submission" date="2020-03" db="EMBL/GenBank/DDBJ databases">
        <title>Whole genome shotgun sequence of Phytohabitans rumicis NBRC 108638.</title>
        <authorList>
            <person name="Komaki H."/>
            <person name="Tamura T."/>
        </authorList>
    </citation>
    <scope>NUCLEOTIDE SEQUENCE [LARGE SCALE GENOMIC DNA]</scope>
    <source>
        <strain evidence="3 4">NBRC 108638</strain>
    </source>
</reference>
<name>A0A6V8L4H9_9ACTN</name>
<dbReference type="Proteomes" id="UP000482960">
    <property type="component" value="Unassembled WGS sequence"/>
</dbReference>
<dbReference type="InterPro" id="IPR000192">
    <property type="entry name" value="Aminotrans_V_dom"/>
</dbReference>
<sequence length="410" mass="43738">MALIEGVEVSWDRRHECFSLDPAVSYLNHGARGAVPVAAQRALQRLRDEAEANPIRFFRDLPERIAHTRRHLAAFLGADPDGAALVGNTTAGAAIVLQSLGLRPGDEVLLTDHRYGAVAFTAEREGRRTGASTRTVDVPLDATDDEVTARVADALRPGRTRLLVVDHIASATARLFPVEQVAAVARAAGVPVLVDGAHVPGMLPVRVDAIGADFWVGNLHKWAYAPRGTALLSVAPRWRDRIDPLAVSWEQDAGFPARVEWQGTLDYTPWLAAPTGLFALRTLGVDRVREHNAGLAAYGQRVVGAALGVAPGDLPGPGGALPAGVAMRIVPLPAGVAATVPDAEALEVRIADEVGAMVAVMAWDGRGWLRLCGQVYNRREEYDRLAERLPALLSGNSRTRPNPSSASGSR</sequence>
<protein>
    <submittedName>
        <fullName evidence="3">Aminotransferase class V</fullName>
    </submittedName>
</protein>
<dbReference type="EMBL" id="BLPG01000001">
    <property type="protein sequence ID" value="GFJ89046.1"/>
    <property type="molecule type" value="Genomic_DNA"/>
</dbReference>
<dbReference type="AlphaFoldDB" id="A0A6V8L4H9"/>
<comment type="caution">
    <text evidence="3">The sequence shown here is derived from an EMBL/GenBank/DDBJ whole genome shotgun (WGS) entry which is preliminary data.</text>
</comment>
<keyword evidence="1" id="KW-0663">Pyridoxal phosphate</keyword>
<dbReference type="SUPFAM" id="SSF53383">
    <property type="entry name" value="PLP-dependent transferases"/>
    <property type="match status" value="1"/>
</dbReference>
<dbReference type="PANTHER" id="PTHR43092:SF2">
    <property type="entry name" value="HERCYNYLCYSTEINE SULFOXIDE LYASE"/>
    <property type="match status" value="1"/>
</dbReference>
<dbReference type="Pfam" id="PF00266">
    <property type="entry name" value="Aminotran_5"/>
    <property type="match status" value="1"/>
</dbReference>
<evidence type="ECO:0000259" key="2">
    <source>
        <dbReference type="Pfam" id="PF00266"/>
    </source>
</evidence>
<keyword evidence="3" id="KW-0808">Transferase</keyword>
<dbReference type="RefSeq" id="WP_173076641.1">
    <property type="nucleotide sequence ID" value="NZ_BAABJB010000014.1"/>
</dbReference>
<dbReference type="PANTHER" id="PTHR43092">
    <property type="entry name" value="L-CYSTEINE DESULFHYDRASE"/>
    <property type="match status" value="1"/>
</dbReference>
<accession>A0A6V8L4H9</accession>
<gene>
    <name evidence="3" type="ORF">Prum_026880</name>
</gene>
<dbReference type="Gene3D" id="3.40.640.10">
    <property type="entry name" value="Type I PLP-dependent aspartate aminotransferase-like (Major domain)"/>
    <property type="match status" value="1"/>
</dbReference>
<dbReference type="GO" id="GO:0008483">
    <property type="term" value="F:transaminase activity"/>
    <property type="evidence" value="ECO:0007669"/>
    <property type="project" value="UniProtKB-KW"/>
</dbReference>